<dbReference type="PANTHER" id="PTHR11060">
    <property type="entry name" value="PROTEIN MEMO1"/>
    <property type="match status" value="1"/>
</dbReference>
<evidence type="ECO:0000256" key="1">
    <source>
        <dbReference type="ARBA" id="ARBA00006315"/>
    </source>
</evidence>
<dbReference type="InterPro" id="IPR002737">
    <property type="entry name" value="MEMO1_fam"/>
</dbReference>
<dbReference type="STRING" id="1095629.A0A0C9X479"/>
<reference evidence="3" key="2">
    <citation type="submission" date="2015-01" db="EMBL/GenBank/DDBJ databases">
        <title>Evolutionary Origins and Diversification of the Mycorrhizal Mutualists.</title>
        <authorList>
            <consortium name="DOE Joint Genome Institute"/>
            <consortium name="Mycorrhizal Genomics Consortium"/>
            <person name="Kohler A."/>
            <person name="Kuo A."/>
            <person name="Nagy L.G."/>
            <person name="Floudas D."/>
            <person name="Copeland A."/>
            <person name="Barry K.W."/>
            <person name="Cichocki N."/>
            <person name="Veneault-Fourrey C."/>
            <person name="LaButti K."/>
            <person name="Lindquist E.A."/>
            <person name="Lipzen A."/>
            <person name="Lundell T."/>
            <person name="Morin E."/>
            <person name="Murat C."/>
            <person name="Riley R."/>
            <person name="Ohm R."/>
            <person name="Sun H."/>
            <person name="Tunlid A."/>
            <person name="Henrissat B."/>
            <person name="Grigoriev I.V."/>
            <person name="Hibbett D.S."/>
            <person name="Martin F."/>
        </authorList>
    </citation>
    <scope>NUCLEOTIDE SEQUENCE [LARGE SCALE GENOMIC DNA]</scope>
    <source>
        <strain evidence="3">LaAM-08-1</strain>
    </source>
</reference>
<proteinExistence type="inferred from homology"/>
<dbReference type="Gene3D" id="3.40.830.10">
    <property type="entry name" value="LigB-like"/>
    <property type="match status" value="1"/>
</dbReference>
<keyword evidence="3" id="KW-1185">Reference proteome</keyword>
<evidence type="ECO:0000313" key="2">
    <source>
        <dbReference type="EMBL" id="KIK06950.1"/>
    </source>
</evidence>
<name>A0A0C9X479_9AGAR</name>
<evidence type="ECO:0000313" key="3">
    <source>
        <dbReference type="Proteomes" id="UP000054477"/>
    </source>
</evidence>
<reference evidence="2 3" key="1">
    <citation type="submission" date="2014-04" db="EMBL/GenBank/DDBJ databases">
        <authorList>
            <consortium name="DOE Joint Genome Institute"/>
            <person name="Kuo A."/>
            <person name="Kohler A."/>
            <person name="Nagy L.G."/>
            <person name="Floudas D."/>
            <person name="Copeland A."/>
            <person name="Barry K.W."/>
            <person name="Cichocki N."/>
            <person name="Veneault-Fourrey C."/>
            <person name="LaButti K."/>
            <person name="Lindquist E.A."/>
            <person name="Lipzen A."/>
            <person name="Lundell T."/>
            <person name="Morin E."/>
            <person name="Murat C."/>
            <person name="Sun H."/>
            <person name="Tunlid A."/>
            <person name="Henrissat B."/>
            <person name="Grigoriev I.V."/>
            <person name="Hibbett D.S."/>
            <person name="Martin F."/>
            <person name="Nordberg H.P."/>
            <person name="Cantor M.N."/>
            <person name="Hua S.X."/>
        </authorList>
    </citation>
    <scope>NUCLEOTIDE SEQUENCE [LARGE SCALE GENOMIC DNA]</scope>
    <source>
        <strain evidence="2 3">LaAM-08-1</strain>
    </source>
</reference>
<evidence type="ECO:0008006" key="4">
    <source>
        <dbReference type="Google" id="ProtNLM"/>
    </source>
</evidence>
<dbReference type="Proteomes" id="UP000054477">
    <property type="component" value="Unassembled WGS sequence"/>
</dbReference>
<comment type="similarity">
    <text evidence="1">Belongs to the MEMO1 family.</text>
</comment>
<dbReference type="EMBL" id="KN838550">
    <property type="protein sequence ID" value="KIK06950.1"/>
    <property type="molecule type" value="Genomic_DNA"/>
</dbReference>
<dbReference type="Pfam" id="PF01875">
    <property type="entry name" value="Memo"/>
    <property type="match status" value="1"/>
</dbReference>
<accession>A0A0C9X479</accession>
<dbReference type="PANTHER" id="PTHR11060:SF0">
    <property type="entry name" value="PROTEIN MEMO1"/>
    <property type="match status" value="1"/>
</dbReference>
<dbReference type="HOGENOM" id="CLU_038085_0_1_1"/>
<dbReference type="AlphaFoldDB" id="A0A0C9X479"/>
<dbReference type="NCBIfam" id="TIGR04336">
    <property type="entry name" value="AmmeMemoSam_B"/>
    <property type="match status" value="1"/>
</dbReference>
<dbReference type="OrthoDB" id="417112at2759"/>
<protein>
    <recommendedName>
        <fullName evidence="4">MEMO1 family protein</fullName>
    </recommendedName>
</protein>
<dbReference type="CDD" id="cd07361">
    <property type="entry name" value="MEMO_like"/>
    <property type="match status" value="1"/>
</dbReference>
<dbReference type="HAMAP" id="MF_00055">
    <property type="entry name" value="MEMO1"/>
    <property type="match status" value="1"/>
</dbReference>
<gene>
    <name evidence="2" type="ORF">K443DRAFT_233075</name>
</gene>
<organism evidence="2 3">
    <name type="scientific">Laccaria amethystina LaAM-08-1</name>
    <dbReference type="NCBI Taxonomy" id="1095629"/>
    <lineage>
        <taxon>Eukaryota</taxon>
        <taxon>Fungi</taxon>
        <taxon>Dikarya</taxon>
        <taxon>Basidiomycota</taxon>
        <taxon>Agaricomycotina</taxon>
        <taxon>Agaricomycetes</taxon>
        <taxon>Agaricomycetidae</taxon>
        <taxon>Agaricales</taxon>
        <taxon>Agaricineae</taxon>
        <taxon>Hydnangiaceae</taxon>
        <taxon>Laccaria</taxon>
    </lineage>
</organism>
<sequence>MSRSATHAGSWYTEDGEQLNAELTGWLEAVKPLDESFPIKGTKAIIAPHAGYSYSGGAAAWAYKTIDTSNVKRVFILGPSHHFYLNGCAISSCEEYDTPVGALPLDLETIKVLKATGKFESLSLKADEAEHSIEMHLPYVRKIFEGLDIKVVPIVVGAVSKEVEAFFGELLAPFLAREDTFCVVSSDFCHWGSRFSYTYYYPAPPPSEEPGVRLSRTTLPSPTYRIFESISRLDHEAMELLTLPPSTATDAHTHFGDYLVRTNNTICGRHPIGVLFGALSLLEKESGIQPTVKWVRYEQSSACHTIKDSSVSYASAWVRF</sequence>